<dbReference type="PANTHER" id="PTHR43065:SF23">
    <property type="entry name" value="SENSOR HISTIDINE KINASE PDTAS"/>
    <property type="match status" value="1"/>
</dbReference>
<dbReference type="Pfam" id="PF13426">
    <property type="entry name" value="PAS_9"/>
    <property type="match status" value="4"/>
</dbReference>
<dbReference type="Gene3D" id="3.30.450.20">
    <property type="entry name" value="PAS domain"/>
    <property type="match status" value="5"/>
</dbReference>
<dbReference type="Pfam" id="PF08448">
    <property type="entry name" value="PAS_4"/>
    <property type="match status" value="1"/>
</dbReference>
<dbReference type="SMART" id="SM00387">
    <property type="entry name" value="HATPase_c"/>
    <property type="match status" value="1"/>
</dbReference>
<dbReference type="SMART" id="SM00086">
    <property type="entry name" value="PAC"/>
    <property type="match status" value="5"/>
</dbReference>
<dbReference type="PANTHER" id="PTHR43065">
    <property type="entry name" value="SENSOR HISTIDINE KINASE"/>
    <property type="match status" value="1"/>
</dbReference>
<feature type="domain" description="PAS" evidence="3">
    <location>
        <begin position="147"/>
        <end position="218"/>
    </location>
</feature>
<dbReference type="InterPro" id="IPR035965">
    <property type="entry name" value="PAS-like_dom_sf"/>
</dbReference>
<dbReference type="SUPFAM" id="SSF55874">
    <property type="entry name" value="ATPase domain of HSP90 chaperone/DNA topoisomerase II/histidine kinase"/>
    <property type="match status" value="1"/>
</dbReference>
<reference evidence="5 6" key="1">
    <citation type="submission" date="2016-10" db="EMBL/GenBank/DDBJ databases">
        <title>Comparative genomics between deep and shallow subseafloor isolates.</title>
        <authorList>
            <person name="Ishii S."/>
            <person name="Miller J.R."/>
            <person name="Sutton G."/>
            <person name="Suzuki S."/>
            <person name="Methe B."/>
            <person name="Inagaki F."/>
            <person name="Imachi H."/>
        </authorList>
    </citation>
    <scope>NUCLEOTIDE SEQUENCE [LARGE SCALE GENOMIC DNA]</scope>
    <source>
        <strain evidence="5 6">MO-MB1</strain>
    </source>
</reference>
<evidence type="ECO:0000256" key="1">
    <source>
        <dbReference type="SAM" id="Coils"/>
    </source>
</evidence>
<feature type="coiled-coil region" evidence="1">
    <location>
        <begin position="660"/>
        <end position="687"/>
    </location>
</feature>
<feature type="domain" description="PAC" evidence="4">
    <location>
        <begin position="96"/>
        <end position="146"/>
    </location>
</feature>
<dbReference type="InterPro" id="IPR000014">
    <property type="entry name" value="PAS"/>
</dbReference>
<sequence>MSHEKPIELSKNLKPIHKTLNSTDMKFQKLFNTIPDIITIISFENQNPGNFIEINKAGQEKLGYTHDEFIKLSIDDIVAPDVRSELPENSYNIKNHYFETVFMAKNGGRIPVEISNTLLNIDERDVILSIARDITQRKLSEEALNEIKENYRLISKNTTDVIWIMDMRLNSLTYISPSIYNLVGYTAEEIMSKSLIDFLNPQLSQYIVNKMEKRIKAFESGDESSRVQTDIIEHLKKDGTLVPAEMVTTLLADDNGKVNQIMGVTRNITERKRFEDELRESEEFNRSIIAASPDCIKVLDLDGNLLMMSDGGQELMEVDDVNLILNKKLVDFYAEESQPDARAAIASAREGNPAQFTAYCPTVKGTPKWWDVIVTPILDANGRPEKLSAVSRDITQSKYDEEKLRWSEDRLMMGMDMANMVYWEYNTEQDLFTFDDQFYALYGTTAEEEGGNKISGQEYVQRFVDPSAYELMENEFAKTFEVDDPNFLSKTHHWMIRADGERRFIQVRFKIMFDEKGNKIGTRGVNQDITELKMAQDQLELNQDLLLMSMDMAKLVKWEYNIEKDLFTLDDHFYTLYGTNAEEQGGYQMPFMEYVKRFVPEEEKKSLANKFVKILKSDDPDITTTIQHWIIRGDGERKYIELRIKAIYDENNEKIVTRGVTQDITELKKTEEKLRQLLEDKDMLIKEIHHRVKNNLMIISSLLNLQSSNLKDQESKDLFQVSQNRTKTMALIHERLYQSDDLKRIGFKEYITTLSKDLYKNYVNDPNRVGLQLVVEDVDFDVDQAIPLGLILNEIITNSMKYGFPGDLKGKVFIDLSKKGKTYTLRVGDDGVGLPEDLDIEKTDSLGMQLITNLISQIDGEFELKRENGTEFIIKFMEKEIE</sequence>
<feature type="domain" description="PAC" evidence="4">
    <location>
        <begin position="624"/>
        <end position="676"/>
    </location>
</feature>
<dbReference type="CDD" id="cd00130">
    <property type="entry name" value="PAS"/>
    <property type="match status" value="2"/>
</dbReference>
<name>A0A2H4VE89_9EURY</name>
<feature type="domain" description="PAC" evidence="4">
    <location>
        <begin position="489"/>
        <end position="541"/>
    </location>
</feature>
<dbReference type="InterPro" id="IPR003594">
    <property type="entry name" value="HATPase_dom"/>
</dbReference>
<dbReference type="SMART" id="SM00091">
    <property type="entry name" value="PAS"/>
    <property type="match status" value="3"/>
</dbReference>
<evidence type="ECO:0008006" key="7">
    <source>
        <dbReference type="Google" id="ProtNLM"/>
    </source>
</evidence>
<feature type="domain" description="PAC" evidence="4">
    <location>
        <begin position="352"/>
        <end position="406"/>
    </location>
</feature>
<evidence type="ECO:0000259" key="2">
    <source>
        <dbReference type="PROSITE" id="PS50109"/>
    </source>
</evidence>
<organism evidence="5 6">
    <name type="scientific">Methanobacterium subterraneum</name>
    <dbReference type="NCBI Taxonomy" id="59277"/>
    <lineage>
        <taxon>Archaea</taxon>
        <taxon>Methanobacteriati</taxon>
        <taxon>Methanobacteriota</taxon>
        <taxon>Methanomada group</taxon>
        <taxon>Methanobacteria</taxon>
        <taxon>Methanobacteriales</taxon>
        <taxon>Methanobacteriaceae</taxon>
        <taxon>Methanobacterium</taxon>
    </lineage>
</organism>
<dbReference type="Pfam" id="PF07568">
    <property type="entry name" value="HisKA_2"/>
    <property type="match status" value="1"/>
</dbReference>
<evidence type="ECO:0000259" key="4">
    <source>
        <dbReference type="PROSITE" id="PS50113"/>
    </source>
</evidence>
<dbReference type="GeneID" id="35121990"/>
<gene>
    <name evidence="5" type="ORF">BK007_10255</name>
</gene>
<dbReference type="Pfam" id="PF02518">
    <property type="entry name" value="HATPase_c"/>
    <property type="match status" value="1"/>
</dbReference>
<keyword evidence="1" id="KW-0175">Coiled coil</keyword>
<dbReference type="RefSeq" id="WP_100906339.1">
    <property type="nucleotide sequence ID" value="NZ_CP017766.1"/>
</dbReference>
<evidence type="ECO:0000313" key="6">
    <source>
        <dbReference type="Proteomes" id="UP000232806"/>
    </source>
</evidence>
<dbReference type="InterPro" id="IPR000700">
    <property type="entry name" value="PAS-assoc_C"/>
</dbReference>
<dbReference type="InterPro" id="IPR011495">
    <property type="entry name" value="Sig_transdc_His_kin_sub2_dim/P"/>
</dbReference>
<dbReference type="EMBL" id="CP017766">
    <property type="protein sequence ID" value="AUB56360.1"/>
    <property type="molecule type" value="Genomic_DNA"/>
</dbReference>
<dbReference type="SUPFAM" id="SSF55785">
    <property type="entry name" value="PYP-like sensor domain (PAS domain)"/>
    <property type="match status" value="5"/>
</dbReference>
<dbReference type="PROSITE" id="PS50112">
    <property type="entry name" value="PAS"/>
    <property type="match status" value="1"/>
</dbReference>
<dbReference type="PROSITE" id="PS50113">
    <property type="entry name" value="PAC"/>
    <property type="match status" value="5"/>
</dbReference>
<dbReference type="Gene3D" id="3.30.565.10">
    <property type="entry name" value="Histidine kinase-like ATPase, C-terminal domain"/>
    <property type="match status" value="1"/>
</dbReference>
<protein>
    <recommendedName>
        <fullName evidence="7">PAS domain S-box protein</fullName>
    </recommendedName>
</protein>
<dbReference type="InterPro" id="IPR036890">
    <property type="entry name" value="HATPase_C_sf"/>
</dbReference>
<dbReference type="InterPro" id="IPR005467">
    <property type="entry name" value="His_kinase_dom"/>
</dbReference>
<accession>A0A2H4VE89</accession>
<dbReference type="InterPro" id="IPR013656">
    <property type="entry name" value="PAS_4"/>
</dbReference>
<dbReference type="PROSITE" id="PS50109">
    <property type="entry name" value="HIS_KIN"/>
    <property type="match status" value="1"/>
</dbReference>
<dbReference type="Proteomes" id="UP000232806">
    <property type="component" value="Chromosome"/>
</dbReference>
<evidence type="ECO:0000313" key="5">
    <source>
        <dbReference type="EMBL" id="AUB56360.1"/>
    </source>
</evidence>
<dbReference type="OrthoDB" id="8127at2157"/>
<dbReference type="NCBIfam" id="TIGR00229">
    <property type="entry name" value="sensory_box"/>
    <property type="match status" value="5"/>
</dbReference>
<dbReference type="InterPro" id="IPR001610">
    <property type="entry name" value="PAC"/>
</dbReference>
<dbReference type="AlphaFoldDB" id="A0A2H4VE89"/>
<dbReference type="Gene3D" id="2.10.70.100">
    <property type="match status" value="1"/>
</dbReference>
<feature type="domain" description="Histidine kinase" evidence="2">
    <location>
        <begin position="687"/>
        <end position="880"/>
    </location>
</feature>
<evidence type="ECO:0000259" key="3">
    <source>
        <dbReference type="PROSITE" id="PS50112"/>
    </source>
</evidence>
<feature type="domain" description="PAC" evidence="4">
    <location>
        <begin position="225"/>
        <end position="280"/>
    </location>
</feature>
<proteinExistence type="predicted"/>